<sequence length="115" mass="13229">MEVRRMGESTVVLNREIEGRAVLGITDNLGGELGVLEKRGWCKQGLSLGKGWLAVKGVVRNIVMLAVLGVNNMDPLLWGELQIRRAKVEEVWNRIWPEWEWIICHPPKFFFILDF</sequence>
<dbReference type="AlphaFoldDB" id="A0AAV5HQU2"/>
<evidence type="ECO:0000313" key="2">
    <source>
        <dbReference type="Proteomes" id="UP001054252"/>
    </source>
</evidence>
<reference evidence="1 2" key="1">
    <citation type="journal article" date="2021" name="Commun. Biol.">
        <title>The genome of Shorea leprosula (Dipterocarpaceae) highlights the ecological relevance of drought in aseasonal tropical rainforests.</title>
        <authorList>
            <person name="Ng K.K.S."/>
            <person name="Kobayashi M.J."/>
            <person name="Fawcett J.A."/>
            <person name="Hatakeyama M."/>
            <person name="Paape T."/>
            <person name="Ng C.H."/>
            <person name="Ang C.C."/>
            <person name="Tnah L.H."/>
            <person name="Lee C.T."/>
            <person name="Nishiyama T."/>
            <person name="Sese J."/>
            <person name="O'Brien M.J."/>
            <person name="Copetti D."/>
            <person name="Mohd Noor M.I."/>
            <person name="Ong R.C."/>
            <person name="Putra M."/>
            <person name="Sireger I.Z."/>
            <person name="Indrioko S."/>
            <person name="Kosugi Y."/>
            <person name="Izuno A."/>
            <person name="Isagi Y."/>
            <person name="Lee S.L."/>
            <person name="Shimizu K.K."/>
        </authorList>
    </citation>
    <scope>NUCLEOTIDE SEQUENCE [LARGE SCALE GENOMIC DNA]</scope>
    <source>
        <strain evidence="1">214</strain>
    </source>
</reference>
<keyword evidence="2" id="KW-1185">Reference proteome</keyword>
<dbReference type="EMBL" id="BPVZ01000002">
    <property type="protein sequence ID" value="GKU87549.1"/>
    <property type="molecule type" value="Genomic_DNA"/>
</dbReference>
<accession>A0AAV5HQU2</accession>
<gene>
    <name evidence="1" type="ORF">SLEP1_g1936</name>
</gene>
<comment type="caution">
    <text evidence="1">The sequence shown here is derived from an EMBL/GenBank/DDBJ whole genome shotgun (WGS) entry which is preliminary data.</text>
</comment>
<name>A0AAV5HQU2_9ROSI</name>
<proteinExistence type="predicted"/>
<evidence type="ECO:0000313" key="1">
    <source>
        <dbReference type="EMBL" id="GKU87549.1"/>
    </source>
</evidence>
<protein>
    <submittedName>
        <fullName evidence="1">Uncharacterized protein</fullName>
    </submittedName>
</protein>
<organism evidence="1 2">
    <name type="scientific">Rubroshorea leprosula</name>
    <dbReference type="NCBI Taxonomy" id="152421"/>
    <lineage>
        <taxon>Eukaryota</taxon>
        <taxon>Viridiplantae</taxon>
        <taxon>Streptophyta</taxon>
        <taxon>Embryophyta</taxon>
        <taxon>Tracheophyta</taxon>
        <taxon>Spermatophyta</taxon>
        <taxon>Magnoliopsida</taxon>
        <taxon>eudicotyledons</taxon>
        <taxon>Gunneridae</taxon>
        <taxon>Pentapetalae</taxon>
        <taxon>rosids</taxon>
        <taxon>malvids</taxon>
        <taxon>Malvales</taxon>
        <taxon>Dipterocarpaceae</taxon>
        <taxon>Rubroshorea</taxon>
    </lineage>
</organism>
<dbReference type="Proteomes" id="UP001054252">
    <property type="component" value="Unassembled WGS sequence"/>
</dbReference>